<organism evidence="1 2">
    <name type="scientific">Microbacterium barkeri</name>
    <dbReference type="NCBI Taxonomy" id="33917"/>
    <lineage>
        <taxon>Bacteria</taxon>
        <taxon>Bacillati</taxon>
        <taxon>Actinomycetota</taxon>
        <taxon>Actinomycetes</taxon>
        <taxon>Micrococcales</taxon>
        <taxon>Microbacteriaceae</taxon>
        <taxon>Microbacterium</taxon>
    </lineage>
</organism>
<dbReference type="Pfam" id="PF14100">
    <property type="entry name" value="DUF6807"/>
    <property type="match status" value="1"/>
</dbReference>
<accession>A0A9W6H2Q0</accession>
<comment type="caution">
    <text evidence="1">The sequence shown here is derived from an EMBL/GenBank/DDBJ whole genome shotgun (WGS) entry which is preliminary data.</text>
</comment>
<sequence>MTGFALHEEEASVVVRAGGREVARYVFAEDAPAFEGPKPYLHPIRALSGAPLTGFRPWDHRWHKGLQMTLTDVSGQNFWGGNTYVHGRGYIPLDNVGRIRHDRFRALSDGPAAVIREDLTWITASGDAWLSEAREHRFHTLDPSRGLWALDIASTLRNTSQRELVLGSPTTNGRENAGYSGLFLRLTRSFTGGTVVAPDVSGVAAARAGAEADELMGSEAPWLAFSGLHDEIDGGGTVLAFAGRSSGSPAIRWFVRAEPFPVLAPSPTFAETVVLAPGEELALAHRLAFLDRVWEPDEIAALARELAP</sequence>
<dbReference type="Proteomes" id="UP001142462">
    <property type="component" value="Unassembled WGS sequence"/>
</dbReference>
<reference evidence="1" key="1">
    <citation type="journal article" date="2014" name="Int. J. Syst. Evol. Microbiol.">
        <title>Complete genome sequence of Corynebacterium casei LMG S-19264T (=DSM 44701T), isolated from a smear-ripened cheese.</title>
        <authorList>
            <consortium name="US DOE Joint Genome Institute (JGI-PGF)"/>
            <person name="Walter F."/>
            <person name="Albersmeier A."/>
            <person name="Kalinowski J."/>
            <person name="Ruckert C."/>
        </authorList>
    </citation>
    <scope>NUCLEOTIDE SEQUENCE</scope>
    <source>
        <strain evidence="1">VKM Ac-1020</strain>
    </source>
</reference>
<name>A0A9W6H2Q0_9MICO</name>
<protein>
    <recommendedName>
        <fullName evidence="3">Methane monooxygenase PmoA-like</fullName>
    </recommendedName>
</protein>
<gene>
    <name evidence="1" type="ORF">GCM10017576_11480</name>
</gene>
<evidence type="ECO:0000313" key="1">
    <source>
        <dbReference type="EMBL" id="GLJ61019.1"/>
    </source>
</evidence>
<evidence type="ECO:0008006" key="3">
    <source>
        <dbReference type="Google" id="ProtNLM"/>
    </source>
</evidence>
<dbReference type="RefSeq" id="WP_271172730.1">
    <property type="nucleotide sequence ID" value="NZ_BSEJ01000004.1"/>
</dbReference>
<dbReference type="AlphaFoldDB" id="A0A9W6H2Q0"/>
<dbReference type="InterPro" id="IPR029475">
    <property type="entry name" value="DUF6807"/>
</dbReference>
<dbReference type="EMBL" id="BSEJ01000004">
    <property type="protein sequence ID" value="GLJ61019.1"/>
    <property type="molecule type" value="Genomic_DNA"/>
</dbReference>
<evidence type="ECO:0000313" key="2">
    <source>
        <dbReference type="Proteomes" id="UP001142462"/>
    </source>
</evidence>
<reference evidence="1" key="2">
    <citation type="submission" date="2023-01" db="EMBL/GenBank/DDBJ databases">
        <authorList>
            <person name="Sun Q."/>
            <person name="Evtushenko L."/>
        </authorList>
    </citation>
    <scope>NUCLEOTIDE SEQUENCE</scope>
    <source>
        <strain evidence="1">VKM Ac-1020</strain>
    </source>
</reference>
<keyword evidence="2" id="KW-1185">Reference proteome</keyword>
<proteinExistence type="predicted"/>